<sequence>HRCKYCLKPLPTRDAVARHISHSPSCLKDLETEYRPRQTSTSWWKHQRGASESNDVDPFLAQDDAAFTPDECSIGAENQSRRPPTCDDRPRAKRARVEDMGDSKDMGTDRWAEPFPGKAGIAEGKGKTDFEAWKEVLEWGECGAWAPFKDDDEWELAQWLVENVGKNKIDEYLKLNITQRRTEPSFHNSYSFFKAIDELPTGPQWTCEIITVKGNRQEGDGMPIKEELKLWRRNPVECVAELLGNPAFQENIAYAPERVFSDRDGCRRIYDEMWTGD</sequence>
<proteinExistence type="predicted"/>
<dbReference type="Proteomes" id="UP000076761">
    <property type="component" value="Unassembled WGS sequence"/>
</dbReference>
<dbReference type="EMBL" id="KV425598">
    <property type="protein sequence ID" value="KZT22197.1"/>
    <property type="molecule type" value="Genomic_DNA"/>
</dbReference>
<organism evidence="2 3">
    <name type="scientific">Neolentinus lepideus HHB14362 ss-1</name>
    <dbReference type="NCBI Taxonomy" id="1314782"/>
    <lineage>
        <taxon>Eukaryota</taxon>
        <taxon>Fungi</taxon>
        <taxon>Dikarya</taxon>
        <taxon>Basidiomycota</taxon>
        <taxon>Agaricomycotina</taxon>
        <taxon>Agaricomycetes</taxon>
        <taxon>Gloeophyllales</taxon>
        <taxon>Gloeophyllaceae</taxon>
        <taxon>Neolentinus</taxon>
    </lineage>
</organism>
<dbReference type="InParanoid" id="A0A165QBS9"/>
<dbReference type="Pfam" id="PF18759">
    <property type="entry name" value="Plavaka"/>
    <property type="match status" value="1"/>
</dbReference>
<evidence type="ECO:0000313" key="3">
    <source>
        <dbReference type="Proteomes" id="UP000076761"/>
    </source>
</evidence>
<protein>
    <recommendedName>
        <fullName evidence="4">C2H2-type domain-containing protein</fullName>
    </recommendedName>
</protein>
<accession>A0A165QBS9</accession>
<dbReference type="STRING" id="1314782.A0A165QBS9"/>
<keyword evidence="3" id="KW-1185">Reference proteome</keyword>
<feature type="non-terminal residue" evidence="2">
    <location>
        <position position="1"/>
    </location>
</feature>
<dbReference type="InterPro" id="IPR041078">
    <property type="entry name" value="Plavaka"/>
</dbReference>
<reference evidence="2 3" key="1">
    <citation type="journal article" date="2016" name="Mol. Biol. Evol.">
        <title>Comparative Genomics of Early-Diverging Mushroom-Forming Fungi Provides Insights into the Origins of Lignocellulose Decay Capabilities.</title>
        <authorList>
            <person name="Nagy L.G."/>
            <person name="Riley R."/>
            <person name="Tritt A."/>
            <person name="Adam C."/>
            <person name="Daum C."/>
            <person name="Floudas D."/>
            <person name="Sun H."/>
            <person name="Yadav J.S."/>
            <person name="Pangilinan J."/>
            <person name="Larsson K.H."/>
            <person name="Matsuura K."/>
            <person name="Barry K."/>
            <person name="Labutti K."/>
            <person name="Kuo R."/>
            <person name="Ohm R.A."/>
            <person name="Bhattacharya S.S."/>
            <person name="Shirouzu T."/>
            <person name="Yoshinaga Y."/>
            <person name="Martin F.M."/>
            <person name="Grigoriev I.V."/>
            <person name="Hibbett D.S."/>
        </authorList>
    </citation>
    <scope>NUCLEOTIDE SEQUENCE [LARGE SCALE GENOMIC DNA]</scope>
    <source>
        <strain evidence="2 3">HHB14362 ss-1</strain>
    </source>
</reference>
<feature type="compositionally biased region" description="Basic and acidic residues" evidence="1">
    <location>
        <begin position="84"/>
        <end position="112"/>
    </location>
</feature>
<evidence type="ECO:0008006" key="4">
    <source>
        <dbReference type="Google" id="ProtNLM"/>
    </source>
</evidence>
<feature type="region of interest" description="Disordered" evidence="1">
    <location>
        <begin position="73"/>
        <end position="123"/>
    </location>
</feature>
<dbReference type="AlphaFoldDB" id="A0A165QBS9"/>
<gene>
    <name evidence="2" type="ORF">NEOLEDRAFT_1028379</name>
</gene>
<evidence type="ECO:0000313" key="2">
    <source>
        <dbReference type="EMBL" id="KZT22197.1"/>
    </source>
</evidence>
<dbReference type="OrthoDB" id="2688393at2759"/>
<name>A0A165QBS9_9AGAM</name>
<evidence type="ECO:0000256" key="1">
    <source>
        <dbReference type="SAM" id="MobiDB-lite"/>
    </source>
</evidence>
<feature type="non-terminal residue" evidence="2">
    <location>
        <position position="277"/>
    </location>
</feature>